<dbReference type="InterPro" id="IPR058625">
    <property type="entry name" value="MdtA-like_BSH"/>
</dbReference>
<evidence type="ECO:0000256" key="1">
    <source>
        <dbReference type="ARBA" id="ARBA00009477"/>
    </source>
</evidence>
<comment type="similarity">
    <text evidence="1">Belongs to the membrane fusion protein (MFP) (TC 8.A.1) family.</text>
</comment>
<accession>A0ABQ3IMC2</accession>
<evidence type="ECO:0000256" key="3">
    <source>
        <dbReference type="SAM" id="MobiDB-lite"/>
    </source>
</evidence>
<reference evidence="7" key="1">
    <citation type="journal article" date="2019" name="Int. J. Syst. Evol. Microbiol.">
        <title>The Global Catalogue of Microorganisms (GCM) 10K type strain sequencing project: providing services to taxonomists for standard genome sequencing and annotation.</title>
        <authorList>
            <consortium name="The Broad Institute Genomics Platform"/>
            <consortium name="The Broad Institute Genome Sequencing Center for Infectious Disease"/>
            <person name="Wu L."/>
            <person name="Ma J."/>
        </authorList>
    </citation>
    <scope>NUCLEOTIDE SEQUENCE [LARGE SCALE GENOMIC DNA]</scope>
    <source>
        <strain evidence="7">KCTC 42443</strain>
    </source>
</reference>
<name>A0ABQ3IMC2_9RHOB</name>
<dbReference type="InterPro" id="IPR006143">
    <property type="entry name" value="RND_pump_MFP"/>
</dbReference>
<sequence>MRLFPILTAIIVVAGLYLLVFQRDTLETAAGTPPTEAGADSAAPTGETTSQADRGVSVVALRSTARAIEMPVLLRGRTEANRRVELRSETTGQVISAKIAKGSTVDEGDILCQLDAGTREASLAEATARLAEARARAPEADARVIEAQARLDEAMFNLTAATKLSEGGFASDTRVANTRAAVEAARAAFVAAQSGAASSAAAIQSAEAAVAAAEREIERLDIRAPFPGTLETDTADLGTLMQPGAVCATVVQYDPVRVVGYVSELQVDKLTTGLPAEVRLAAGAELTGHVTFVADTADPITRTFRVEVQITRPDDAAIIRAGQTAEVVITGNGLQAHLVPQSALTLDDDGQLGVRIVADGGVAGFAPVTMVRDSNDGVWITGLPATAEVIVVGHHYVSDGVALDLTYREPGI</sequence>
<feature type="region of interest" description="Disordered" evidence="3">
    <location>
        <begin position="30"/>
        <end position="55"/>
    </location>
</feature>
<dbReference type="PANTHER" id="PTHR30469">
    <property type="entry name" value="MULTIDRUG RESISTANCE PROTEIN MDTA"/>
    <property type="match status" value="1"/>
</dbReference>
<dbReference type="Gene3D" id="2.40.50.100">
    <property type="match status" value="1"/>
</dbReference>
<keyword evidence="7" id="KW-1185">Reference proteome</keyword>
<dbReference type="Gene3D" id="2.40.420.20">
    <property type="match status" value="1"/>
</dbReference>
<evidence type="ECO:0000259" key="5">
    <source>
        <dbReference type="Pfam" id="PF25954"/>
    </source>
</evidence>
<evidence type="ECO:0000259" key="4">
    <source>
        <dbReference type="Pfam" id="PF25917"/>
    </source>
</evidence>
<evidence type="ECO:0000313" key="7">
    <source>
        <dbReference type="Proteomes" id="UP000609802"/>
    </source>
</evidence>
<feature type="domain" description="CusB-like beta-barrel" evidence="5">
    <location>
        <begin position="261"/>
        <end position="331"/>
    </location>
</feature>
<feature type="coiled-coil region" evidence="2">
    <location>
        <begin position="196"/>
        <end position="223"/>
    </location>
</feature>
<dbReference type="Gene3D" id="1.10.287.470">
    <property type="entry name" value="Helix hairpin bin"/>
    <property type="match status" value="1"/>
</dbReference>
<dbReference type="Proteomes" id="UP000609802">
    <property type="component" value="Unassembled WGS sequence"/>
</dbReference>
<feature type="domain" description="Multidrug resistance protein MdtA-like barrel-sandwich hybrid" evidence="4">
    <location>
        <begin position="82"/>
        <end position="251"/>
    </location>
</feature>
<dbReference type="Pfam" id="PF25954">
    <property type="entry name" value="Beta-barrel_RND_2"/>
    <property type="match status" value="1"/>
</dbReference>
<dbReference type="PANTHER" id="PTHR30469:SF29">
    <property type="entry name" value="BLR2860 PROTEIN"/>
    <property type="match status" value="1"/>
</dbReference>
<dbReference type="NCBIfam" id="TIGR01730">
    <property type="entry name" value="RND_mfp"/>
    <property type="match status" value="1"/>
</dbReference>
<proteinExistence type="inferred from homology"/>
<evidence type="ECO:0000256" key="2">
    <source>
        <dbReference type="SAM" id="Coils"/>
    </source>
</evidence>
<dbReference type="Pfam" id="PF25917">
    <property type="entry name" value="BSH_RND"/>
    <property type="match status" value="1"/>
</dbReference>
<dbReference type="SUPFAM" id="SSF111369">
    <property type="entry name" value="HlyD-like secretion proteins"/>
    <property type="match status" value="1"/>
</dbReference>
<gene>
    <name evidence="6" type="ORF">GCM10016455_02940</name>
</gene>
<keyword evidence="2" id="KW-0175">Coiled coil</keyword>
<dbReference type="RefSeq" id="WP_191284700.1">
    <property type="nucleotide sequence ID" value="NZ_BNCH01000001.1"/>
</dbReference>
<organism evidence="6 7">
    <name type="scientific">Aliiroseovarius zhejiangensis</name>
    <dbReference type="NCBI Taxonomy" id="1632025"/>
    <lineage>
        <taxon>Bacteria</taxon>
        <taxon>Pseudomonadati</taxon>
        <taxon>Pseudomonadota</taxon>
        <taxon>Alphaproteobacteria</taxon>
        <taxon>Rhodobacterales</taxon>
        <taxon>Paracoccaceae</taxon>
        <taxon>Aliiroseovarius</taxon>
    </lineage>
</organism>
<protein>
    <submittedName>
        <fullName evidence="6">Hemolysin D</fullName>
    </submittedName>
</protein>
<evidence type="ECO:0000313" key="6">
    <source>
        <dbReference type="EMBL" id="GHE86701.1"/>
    </source>
</evidence>
<dbReference type="EMBL" id="BNCH01000001">
    <property type="protein sequence ID" value="GHE86701.1"/>
    <property type="molecule type" value="Genomic_DNA"/>
</dbReference>
<comment type="caution">
    <text evidence="6">The sequence shown here is derived from an EMBL/GenBank/DDBJ whole genome shotgun (WGS) entry which is preliminary data.</text>
</comment>
<dbReference type="Gene3D" id="2.40.30.170">
    <property type="match status" value="1"/>
</dbReference>
<dbReference type="InterPro" id="IPR058792">
    <property type="entry name" value="Beta-barrel_RND_2"/>
</dbReference>
<feature type="compositionally biased region" description="Low complexity" evidence="3">
    <location>
        <begin position="30"/>
        <end position="39"/>
    </location>
</feature>